<dbReference type="InterPro" id="IPR029033">
    <property type="entry name" value="His_PPase_superfam"/>
</dbReference>
<feature type="active site" description="Proton donor/acceptor" evidence="1">
    <location>
        <position position="85"/>
    </location>
</feature>
<feature type="binding site" evidence="2">
    <location>
        <position position="61"/>
    </location>
    <ligand>
        <name>substrate</name>
    </ligand>
</feature>
<evidence type="ECO:0000313" key="4">
    <source>
        <dbReference type="Proteomes" id="UP000315252"/>
    </source>
</evidence>
<feature type="active site" description="Tele-phosphohistidine intermediate" evidence="1">
    <location>
        <position position="12"/>
    </location>
</feature>
<dbReference type="EMBL" id="VHSH01000006">
    <property type="protein sequence ID" value="TQV78441.1"/>
    <property type="molecule type" value="Genomic_DNA"/>
</dbReference>
<dbReference type="SUPFAM" id="SSF53254">
    <property type="entry name" value="Phosphoglycerate mutase-like"/>
    <property type="match status" value="1"/>
</dbReference>
<comment type="caution">
    <text evidence="3">The sequence shown here is derived from an EMBL/GenBank/DDBJ whole genome shotgun (WGS) entry which is preliminary data.</text>
</comment>
<reference evidence="3 4" key="1">
    <citation type="submission" date="2019-06" db="EMBL/GenBank/DDBJ databases">
        <title>Whole genome sequence for Rhodospirillaceae sp. R148.</title>
        <authorList>
            <person name="Wang G."/>
        </authorList>
    </citation>
    <scope>NUCLEOTIDE SEQUENCE [LARGE SCALE GENOMIC DNA]</scope>
    <source>
        <strain evidence="3 4">R148</strain>
    </source>
</reference>
<dbReference type="SMART" id="SM00855">
    <property type="entry name" value="PGAM"/>
    <property type="match status" value="1"/>
</dbReference>
<evidence type="ECO:0000256" key="2">
    <source>
        <dbReference type="PIRSR" id="PIRSR613078-2"/>
    </source>
</evidence>
<protein>
    <submittedName>
        <fullName evidence="3">Histidine phosphatase family protein</fullName>
    </submittedName>
</protein>
<dbReference type="Pfam" id="PF00300">
    <property type="entry name" value="His_Phos_1"/>
    <property type="match status" value="1"/>
</dbReference>
<organism evidence="3 4">
    <name type="scientific">Denitrobaculum tricleocarpae</name>
    <dbReference type="NCBI Taxonomy" id="2591009"/>
    <lineage>
        <taxon>Bacteria</taxon>
        <taxon>Pseudomonadati</taxon>
        <taxon>Pseudomonadota</taxon>
        <taxon>Alphaproteobacteria</taxon>
        <taxon>Rhodospirillales</taxon>
        <taxon>Rhodospirillaceae</taxon>
        <taxon>Denitrobaculum</taxon>
    </lineage>
</organism>
<evidence type="ECO:0000256" key="1">
    <source>
        <dbReference type="PIRSR" id="PIRSR613078-1"/>
    </source>
</evidence>
<dbReference type="GO" id="GO:0005737">
    <property type="term" value="C:cytoplasm"/>
    <property type="evidence" value="ECO:0007669"/>
    <property type="project" value="TreeGrafter"/>
</dbReference>
<sequence>MLTATEFYFLRHGETDWNLQGRAQGQTDVPLNDRGRAQARAAQSLTKHLPITRICSSPLSRALETAEILQEALGCSLEVIEELRECSWGVCEGGSKGDWFQDWKSSLSNPVGAEPYEAFLKRALQGLNKALTYPGPVLIVAHGGVYWSVQKHAALGAEFDLPNTVPVRHEPPREGFPWWQASELDGYPRECNGIEQ</sequence>
<dbReference type="PANTHER" id="PTHR48100:SF1">
    <property type="entry name" value="HISTIDINE PHOSPHATASE FAMILY PROTEIN-RELATED"/>
    <property type="match status" value="1"/>
</dbReference>
<dbReference type="GO" id="GO:0016791">
    <property type="term" value="F:phosphatase activity"/>
    <property type="evidence" value="ECO:0007669"/>
    <property type="project" value="TreeGrafter"/>
</dbReference>
<dbReference type="Proteomes" id="UP000315252">
    <property type="component" value="Unassembled WGS sequence"/>
</dbReference>
<dbReference type="RefSeq" id="WP_142897774.1">
    <property type="nucleotide sequence ID" value="NZ_ML660057.1"/>
</dbReference>
<evidence type="ECO:0000313" key="3">
    <source>
        <dbReference type="EMBL" id="TQV78441.1"/>
    </source>
</evidence>
<dbReference type="CDD" id="cd07067">
    <property type="entry name" value="HP_PGM_like"/>
    <property type="match status" value="1"/>
</dbReference>
<proteinExistence type="predicted"/>
<gene>
    <name evidence="3" type="ORF">FKG95_17915</name>
</gene>
<dbReference type="Gene3D" id="3.40.50.1240">
    <property type="entry name" value="Phosphoglycerate mutase-like"/>
    <property type="match status" value="1"/>
</dbReference>
<dbReference type="PANTHER" id="PTHR48100">
    <property type="entry name" value="BROAD-SPECIFICITY PHOSPHATASE YOR283W-RELATED"/>
    <property type="match status" value="1"/>
</dbReference>
<dbReference type="InterPro" id="IPR013078">
    <property type="entry name" value="His_Pase_superF_clade-1"/>
</dbReference>
<dbReference type="InterPro" id="IPR050275">
    <property type="entry name" value="PGM_Phosphatase"/>
</dbReference>
<dbReference type="AlphaFoldDB" id="A0A545TMR2"/>
<name>A0A545TMR2_9PROT</name>
<feature type="binding site" evidence="2">
    <location>
        <begin position="11"/>
        <end position="18"/>
    </location>
    <ligand>
        <name>substrate</name>
    </ligand>
</feature>
<accession>A0A545TMR2</accession>
<keyword evidence="4" id="KW-1185">Reference proteome</keyword>
<dbReference type="OrthoDB" id="9781415at2"/>